<dbReference type="SMART" id="SM00028">
    <property type="entry name" value="TPR"/>
    <property type="match status" value="3"/>
</dbReference>
<evidence type="ECO:0000313" key="3">
    <source>
        <dbReference type="Proteomes" id="UP000604661"/>
    </source>
</evidence>
<dbReference type="PANTHER" id="PTHR10098:SF112">
    <property type="entry name" value="SLR0380 PROTEIN"/>
    <property type="match status" value="1"/>
</dbReference>
<dbReference type="Proteomes" id="UP000604661">
    <property type="component" value="Unassembled WGS sequence"/>
</dbReference>
<name>A0ABR8F2D8_NOSLI</name>
<dbReference type="InterPro" id="IPR011990">
    <property type="entry name" value="TPR-like_helical_dom_sf"/>
</dbReference>
<evidence type="ECO:0000259" key="1">
    <source>
        <dbReference type="Pfam" id="PF12770"/>
    </source>
</evidence>
<reference evidence="2 3" key="1">
    <citation type="journal article" date="2020" name="ISME J.">
        <title>Comparative genomics reveals insights into cyanobacterial evolution and habitat adaptation.</title>
        <authorList>
            <person name="Chen M.Y."/>
            <person name="Teng W.K."/>
            <person name="Zhao L."/>
            <person name="Hu C.X."/>
            <person name="Zhou Y.K."/>
            <person name="Han B.P."/>
            <person name="Song L.R."/>
            <person name="Shu W.S."/>
        </authorList>
    </citation>
    <scope>NUCLEOTIDE SEQUENCE [LARGE SCALE GENOMIC DNA]</scope>
    <source>
        <strain evidence="2 3">FACHB-391</strain>
    </source>
</reference>
<dbReference type="EMBL" id="JACJTE010000042">
    <property type="protein sequence ID" value="MBD2564091.1"/>
    <property type="molecule type" value="Genomic_DNA"/>
</dbReference>
<proteinExistence type="predicted"/>
<accession>A0ABR8F2D8</accession>
<dbReference type="InterPro" id="IPR019734">
    <property type="entry name" value="TPR_rpt"/>
</dbReference>
<protein>
    <submittedName>
        <fullName evidence="2">CHAT domain-containing protein</fullName>
    </submittedName>
</protein>
<comment type="caution">
    <text evidence="2">The sequence shown here is derived from an EMBL/GenBank/DDBJ whole genome shotgun (WGS) entry which is preliminary data.</text>
</comment>
<gene>
    <name evidence="2" type="ORF">H6G95_26510</name>
</gene>
<dbReference type="Gene3D" id="1.25.40.10">
    <property type="entry name" value="Tetratricopeptide repeat domain"/>
    <property type="match status" value="1"/>
</dbReference>
<dbReference type="InterPro" id="IPR024983">
    <property type="entry name" value="CHAT_dom"/>
</dbReference>
<dbReference type="Pfam" id="PF12770">
    <property type="entry name" value="CHAT"/>
    <property type="match status" value="1"/>
</dbReference>
<feature type="domain" description="CHAT" evidence="1">
    <location>
        <begin position="442"/>
        <end position="712"/>
    </location>
</feature>
<organism evidence="2 3">
    <name type="scientific">Nostoc linckia FACHB-391</name>
    <dbReference type="NCBI Taxonomy" id="2692906"/>
    <lineage>
        <taxon>Bacteria</taxon>
        <taxon>Bacillati</taxon>
        <taxon>Cyanobacteriota</taxon>
        <taxon>Cyanophyceae</taxon>
        <taxon>Nostocales</taxon>
        <taxon>Nostocaceae</taxon>
        <taxon>Nostoc</taxon>
    </lineage>
</organism>
<evidence type="ECO:0000313" key="2">
    <source>
        <dbReference type="EMBL" id="MBD2564091.1"/>
    </source>
</evidence>
<dbReference type="Pfam" id="PF13181">
    <property type="entry name" value="TPR_8"/>
    <property type="match status" value="1"/>
</dbReference>
<dbReference type="PANTHER" id="PTHR10098">
    <property type="entry name" value="RAPSYN-RELATED"/>
    <property type="match status" value="1"/>
</dbReference>
<dbReference type="RefSeq" id="WP_190898236.1">
    <property type="nucleotide sequence ID" value="NZ_JACJTE010000042.1"/>
</dbReference>
<keyword evidence="3" id="KW-1185">Reference proteome</keyword>
<dbReference type="SUPFAM" id="SSF48452">
    <property type="entry name" value="TPR-like"/>
    <property type="match status" value="1"/>
</dbReference>
<sequence>MTTAIDKQKPMQAYLLGLQNLGDVLRLIGKLDVSYAVLKKAFELLKKLPPELKASNVKNQLLLSLANTERSLYYQAKNKYQLTDEPSSKQNALLIAQSKLTSALTIYQDLSTAGANGTDILAKVNLISLLLEIKKWSDLTNGSTQVITIEQSLQILVEELLIGQGKFQQLSPIESVHIQLNLAQALIQINQDDQLKQLLFSGGNSLLAALSIAKAASFLAQELDNKRAKSYALGTLGNIYNYLGQTLEAKQYLEAAMRLAQSVQAWDIAYQWQWQLGRLYQQIQESNKAIQSYAAAINSLNQVRGSILAVNPEIQLEFKEKIEPVYQEYMELLLSQDKPIFKQVVKLQEQLKLVELENFLQCGQFSKISLINSEKLTELPSIIYLIKLKNRVEIIVRTLQGTFHKNTVEFSLVSDIIDSLVAGTQKQEFTGIRESNFLIQTQSLYNSLFAPIKKYLPDSGNLVFILDTYFQNLPLSILHDGENYLLKHYSISISLSSDLWQSQSLNPKTLKALVAGISEIPPSFKNSLVTKNFEALPEVKTEIANIKTKTAPGSKLLLNAEFTSDNFRQNMEDDQITIIHLSTHGQFSSDAEKTFVLAWNVPLIAKELNFLLKTERSGIDLLVLSACQTAKGDRRSALGIAGIAAQAGAGSILASLWLVEANSTGLLMSEFYKGLINGMTKAEALRQAQLKLISNPKYSHPYFWAGFILVGNWL</sequence>